<dbReference type="Gene3D" id="2.160.10.10">
    <property type="entry name" value="Hexapeptide repeat proteins"/>
    <property type="match status" value="1"/>
</dbReference>
<comment type="function">
    <text evidence="7">UTP--glucose-1-phosphate uridylyltransferase catalyzing the conversion of glucose-1-phosphate into UDP-glucose, a crucial precursor for the production of glycogen.</text>
</comment>
<evidence type="ECO:0000256" key="5">
    <source>
        <dbReference type="ARBA" id="ARBA00022679"/>
    </source>
</evidence>
<dbReference type="Pfam" id="PF01704">
    <property type="entry name" value="UDPGP"/>
    <property type="match status" value="2"/>
</dbReference>
<dbReference type="OrthoDB" id="932129at2759"/>
<dbReference type="GO" id="GO:0003983">
    <property type="term" value="F:UTP:glucose-1-phosphate uridylyltransferase activity"/>
    <property type="evidence" value="ECO:0007669"/>
    <property type="project" value="UniProtKB-EC"/>
</dbReference>
<name>A0A0B2UZE0_TOXCA</name>
<evidence type="ECO:0000313" key="10">
    <source>
        <dbReference type="Proteomes" id="UP000031036"/>
    </source>
</evidence>
<dbReference type="EC" id="2.7.7.9" evidence="3"/>
<evidence type="ECO:0000256" key="8">
    <source>
        <dbReference type="ARBA" id="ARBA00047432"/>
    </source>
</evidence>
<dbReference type="InterPro" id="IPR029044">
    <property type="entry name" value="Nucleotide-diphossugar_trans"/>
</dbReference>
<evidence type="ECO:0000256" key="1">
    <source>
        <dbReference type="ARBA" id="ARBA00010401"/>
    </source>
</evidence>
<keyword evidence="6 9" id="KW-0548">Nucleotidyltransferase</keyword>
<evidence type="ECO:0000313" key="9">
    <source>
        <dbReference type="EMBL" id="KHN74838.1"/>
    </source>
</evidence>
<reference evidence="9 10" key="1">
    <citation type="submission" date="2014-11" db="EMBL/GenBank/DDBJ databases">
        <title>Genetic blueprint of the zoonotic pathogen Toxocara canis.</title>
        <authorList>
            <person name="Zhu X.-Q."/>
            <person name="Korhonen P.K."/>
            <person name="Cai H."/>
            <person name="Young N.D."/>
            <person name="Nejsum P."/>
            <person name="von Samson-Himmelstjerna G."/>
            <person name="Boag P.R."/>
            <person name="Tan P."/>
            <person name="Li Q."/>
            <person name="Min J."/>
            <person name="Yang Y."/>
            <person name="Wang X."/>
            <person name="Fang X."/>
            <person name="Hall R.S."/>
            <person name="Hofmann A."/>
            <person name="Sternberg P.W."/>
            <person name="Jex A.R."/>
            <person name="Gasser R.B."/>
        </authorList>
    </citation>
    <scope>NUCLEOTIDE SEQUENCE [LARGE SCALE GENOMIC DNA]</scope>
    <source>
        <strain evidence="9">PN_DK_2014</strain>
    </source>
</reference>
<evidence type="ECO:0000256" key="4">
    <source>
        <dbReference type="ARBA" id="ARBA00019048"/>
    </source>
</evidence>
<evidence type="ECO:0000256" key="2">
    <source>
        <dbReference type="ARBA" id="ARBA00011823"/>
    </source>
</evidence>
<protein>
    <recommendedName>
        <fullName evidence="4">UTP--glucose-1-phosphate uridylyltransferase</fullName>
        <ecNumber evidence="3">2.7.7.9</ecNumber>
    </recommendedName>
</protein>
<proteinExistence type="inferred from homology"/>
<dbReference type="PANTHER" id="PTHR43511">
    <property type="match status" value="1"/>
</dbReference>
<comment type="similarity">
    <text evidence="1">Belongs to the UDPGP type 1 family.</text>
</comment>
<dbReference type="AlphaFoldDB" id="A0A0B2UZE0"/>
<comment type="subunit">
    <text evidence="2">Homooctamer.</text>
</comment>
<dbReference type="CDD" id="cd00897">
    <property type="entry name" value="UGPase_euk"/>
    <property type="match status" value="1"/>
</dbReference>
<keyword evidence="5 9" id="KW-0808">Transferase</keyword>
<keyword evidence="10" id="KW-1185">Reference proteome</keyword>
<dbReference type="EMBL" id="JPKZ01002818">
    <property type="protein sequence ID" value="KHN74838.1"/>
    <property type="molecule type" value="Genomic_DNA"/>
</dbReference>
<dbReference type="InterPro" id="IPR016267">
    <property type="entry name" value="UDPGP_trans"/>
</dbReference>
<sequence>MSHPCVVEERLEACGLRRPSRLRDSTKGVCTKLTPLATRSHTSSATACQLVLLIASAMAADDPISVMENALRSLVTDELAEMCEIREPVTPGIRANKLRSAQDAAIFASLFKQFINEPATIEWSKMKPLNRHIDYDGLPECKATEYATVLKHLCLIKLNGGLGTTMGCTAPKSLITVRDGMTFLDFAIKQNECFNKRYECDVPLILMNSFNTEQLTANALAKSGIKLRSFTQSKCPRIFADTLLPVPSSANDRTAESWYPPGHGNIFESMQFTGILDELISQGRHICFISNIDNSGATADLRIAKFMLESNTEYAMECTEKTPADVKGGTLIEINGSLMHLELPQVPKANVEEFLSTRTFKGYAVRTFQGGTLIEINGSLMHLELPQVPKANVEEFLSTRTFKTFNTNNIWVNLKSVKKRLSTMKMEIIVNKKKLTNGENVIQLETSVGGAIRNFERAHSIRVPRSRFLPVKKTQDLLAIMSDIYEVDSEFIVRLRPDRPIPYQPTIKLSKHFASLSEFQRRFSSIPHMADLIRLTVDGDVCFGSDVVLKGDVIIIADDGHTLEIPSCSFIENKVASGRLRFREN</sequence>
<comment type="catalytic activity">
    <reaction evidence="8">
        <text>alpha-D-glucose 1-phosphate + UTP + H(+) = UDP-alpha-D-glucose + diphosphate</text>
        <dbReference type="Rhea" id="RHEA:19889"/>
        <dbReference type="ChEBI" id="CHEBI:15378"/>
        <dbReference type="ChEBI" id="CHEBI:33019"/>
        <dbReference type="ChEBI" id="CHEBI:46398"/>
        <dbReference type="ChEBI" id="CHEBI:58601"/>
        <dbReference type="ChEBI" id="CHEBI:58885"/>
        <dbReference type="EC" id="2.7.7.9"/>
    </reaction>
    <physiologicalReaction direction="left-to-right" evidence="8">
        <dbReference type="Rhea" id="RHEA:19890"/>
    </physiologicalReaction>
</comment>
<dbReference type="STRING" id="6265.A0A0B2UZE0"/>
<accession>A0A0B2UZE0</accession>
<gene>
    <name evidence="9" type="primary">UGP1</name>
    <name evidence="9" type="ORF">Tcan_16993</name>
</gene>
<dbReference type="Gene3D" id="3.90.550.10">
    <property type="entry name" value="Spore Coat Polysaccharide Biosynthesis Protein SpsA, Chain A"/>
    <property type="match status" value="2"/>
</dbReference>
<dbReference type="UniPathway" id="UPA00164"/>
<dbReference type="SUPFAM" id="SSF53448">
    <property type="entry name" value="Nucleotide-diphospho-sugar transferases"/>
    <property type="match status" value="2"/>
</dbReference>
<dbReference type="Proteomes" id="UP000031036">
    <property type="component" value="Unassembled WGS sequence"/>
</dbReference>
<dbReference type="GO" id="GO:0006011">
    <property type="term" value="P:UDP-alpha-D-glucose metabolic process"/>
    <property type="evidence" value="ECO:0007669"/>
    <property type="project" value="InterPro"/>
</dbReference>
<dbReference type="GO" id="GO:0005978">
    <property type="term" value="P:glycogen biosynthetic process"/>
    <property type="evidence" value="ECO:0007669"/>
    <property type="project" value="UniProtKB-UniPathway"/>
</dbReference>
<comment type="caution">
    <text evidence="9">The sequence shown here is derived from an EMBL/GenBank/DDBJ whole genome shotgun (WGS) entry which is preliminary data.</text>
</comment>
<organism evidence="9 10">
    <name type="scientific">Toxocara canis</name>
    <name type="common">Canine roundworm</name>
    <dbReference type="NCBI Taxonomy" id="6265"/>
    <lineage>
        <taxon>Eukaryota</taxon>
        <taxon>Metazoa</taxon>
        <taxon>Ecdysozoa</taxon>
        <taxon>Nematoda</taxon>
        <taxon>Chromadorea</taxon>
        <taxon>Rhabditida</taxon>
        <taxon>Spirurina</taxon>
        <taxon>Ascaridomorpha</taxon>
        <taxon>Ascaridoidea</taxon>
        <taxon>Toxocaridae</taxon>
        <taxon>Toxocara</taxon>
    </lineage>
</organism>
<evidence type="ECO:0000256" key="3">
    <source>
        <dbReference type="ARBA" id="ARBA00012415"/>
    </source>
</evidence>
<evidence type="ECO:0000256" key="6">
    <source>
        <dbReference type="ARBA" id="ARBA00022695"/>
    </source>
</evidence>
<evidence type="ECO:0000256" key="7">
    <source>
        <dbReference type="ARBA" id="ARBA00023579"/>
    </source>
</evidence>
<dbReference type="InterPro" id="IPR002618">
    <property type="entry name" value="UDPGP_fam"/>
</dbReference>
<dbReference type="FunFam" id="2.160.10.10:FF:000001">
    <property type="entry name" value="UTP--glucose-1-phosphate uridylyltransferase"/>
    <property type="match status" value="1"/>
</dbReference>